<accession>A0AAU7XDY0</accession>
<dbReference type="GO" id="GO:0003774">
    <property type="term" value="F:cytoskeletal motor activity"/>
    <property type="evidence" value="ECO:0007669"/>
    <property type="project" value="InterPro"/>
</dbReference>
<dbReference type="InterPro" id="IPR001172">
    <property type="entry name" value="FliN_T3SS_HrcQb"/>
</dbReference>
<keyword evidence="3" id="KW-0282">Flagellum</keyword>
<dbReference type="InterPro" id="IPR036429">
    <property type="entry name" value="SpoA-like_sf"/>
</dbReference>
<feature type="domain" description="Flagellar motor switch protein FliN-like C-terminal" evidence="2">
    <location>
        <begin position="6"/>
        <end position="73"/>
    </location>
</feature>
<gene>
    <name evidence="3" type="ORF">ABS361_04765</name>
</gene>
<keyword evidence="3" id="KW-0966">Cell projection</keyword>
<protein>
    <submittedName>
        <fullName evidence="3">FliM/FliN family flagellar motor switch protein</fullName>
    </submittedName>
</protein>
<name>A0AAU7XDY0_9HYPH</name>
<dbReference type="PRINTS" id="PR00956">
    <property type="entry name" value="FLGMOTORFLIN"/>
</dbReference>
<reference evidence="3" key="1">
    <citation type="submission" date="2024-06" db="EMBL/GenBank/DDBJ databases">
        <title>Methylostella associata gen. nov., sp. nov., a novel Ancalomicrobiaceae-affiliated facultatively methylotrophic bacteria that feed on methanotrophs of the genus Methylococcus.</title>
        <authorList>
            <person name="Saltykova V."/>
            <person name="Danilova O.V."/>
            <person name="Oshkin I.Y."/>
            <person name="Belova S.E."/>
            <person name="Pimenov N.V."/>
            <person name="Dedysh S.N."/>
        </authorList>
    </citation>
    <scope>NUCLEOTIDE SEQUENCE</scope>
    <source>
        <strain evidence="3">S20</strain>
    </source>
</reference>
<dbReference type="SUPFAM" id="SSF101801">
    <property type="entry name" value="Surface presentation of antigens (SPOA)"/>
    <property type="match status" value="1"/>
</dbReference>
<dbReference type="RefSeq" id="WP_407050689.1">
    <property type="nucleotide sequence ID" value="NZ_CP158568.1"/>
</dbReference>
<evidence type="ECO:0000256" key="1">
    <source>
        <dbReference type="ARBA" id="ARBA00009226"/>
    </source>
</evidence>
<organism evidence="3">
    <name type="scientific">Methyloraptor flagellatus</name>
    <dbReference type="NCBI Taxonomy" id="3162530"/>
    <lineage>
        <taxon>Bacteria</taxon>
        <taxon>Pseudomonadati</taxon>
        <taxon>Pseudomonadota</taxon>
        <taxon>Alphaproteobacteria</taxon>
        <taxon>Hyphomicrobiales</taxon>
        <taxon>Ancalomicrobiaceae</taxon>
        <taxon>Methyloraptor</taxon>
    </lineage>
</organism>
<proteinExistence type="inferred from homology"/>
<dbReference type="GO" id="GO:0071973">
    <property type="term" value="P:bacterial-type flagellum-dependent cell motility"/>
    <property type="evidence" value="ECO:0007669"/>
    <property type="project" value="InterPro"/>
</dbReference>
<dbReference type="InterPro" id="IPR001543">
    <property type="entry name" value="FliN-like_C"/>
</dbReference>
<evidence type="ECO:0000259" key="2">
    <source>
        <dbReference type="Pfam" id="PF01052"/>
    </source>
</evidence>
<comment type="similarity">
    <text evidence="1">Belongs to the FliN/MopA/SpaO family.</text>
</comment>
<dbReference type="EMBL" id="CP158568">
    <property type="protein sequence ID" value="XBY45595.1"/>
    <property type="molecule type" value="Genomic_DNA"/>
</dbReference>
<dbReference type="Gene3D" id="2.30.330.10">
    <property type="entry name" value="SpoA-like"/>
    <property type="match status" value="1"/>
</dbReference>
<dbReference type="AlphaFoldDB" id="A0AAU7XDY0"/>
<dbReference type="GO" id="GO:0009425">
    <property type="term" value="C:bacterial-type flagellum basal body"/>
    <property type="evidence" value="ECO:0007669"/>
    <property type="project" value="InterPro"/>
</dbReference>
<dbReference type="KEGG" id="mflg:ABS361_04765"/>
<evidence type="ECO:0000313" key="3">
    <source>
        <dbReference type="EMBL" id="XBY45595.1"/>
    </source>
</evidence>
<keyword evidence="3" id="KW-0969">Cilium</keyword>
<sequence length="93" mass="10109">MTPFDNIVVDISVQLGNTLVPIHQLLRMGRGAVIELDARESDDVSILANNIPVARGQVILRGDHIGVTITEVLFRPPTSRPRETVKRVKSGGA</sequence>
<dbReference type="GO" id="GO:0006935">
    <property type="term" value="P:chemotaxis"/>
    <property type="evidence" value="ECO:0007669"/>
    <property type="project" value="InterPro"/>
</dbReference>
<dbReference type="Pfam" id="PF01052">
    <property type="entry name" value="FliMN_C"/>
    <property type="match status" value="1"/>
</dbReference>